<feature type="region of interest" description="Disordered" evidence="1">
    <location>
        <begin position="46"/>
        <end position="98"/>
    </location>
</feature>
<accession>A0A0D3A3W9</accession>
<reference evidence="2 3" key="1">
    <citation type="journal article" date="2014" name="Genome Biol.">
        <title>Transcriptome and methylome profiling reveals relics of genome dominance in the mesopolyploid Brassica oleracea.</title>
        <authorList>
            <person name="Parkin I.A."/>
            <person name="Koh C."/>
            <person name="Tang H."/>
            <person name="Robinson S.J."/>
            <person name="Kagale S."/>
            <person name="Clarke W.E."/>
            <person name="Town C.D."/>
            <person name="Nixon J."/>
            <person name="Krishnakumar V."/>
            <person name="Bidwell S.L."/>
            <person name="Denoeud F."/>
            <person name="Belcram H."/>
            <person name="Links M.G."/>
            <person name="Just J."/>
            <person name="Clarke C."/>
            <person name="Bender T."/>
            <person name="Huebert T."/>
            <person name="Mason A.S."/>
            <person name="Pires J.C."/>
            <person name="Barker G."/>
            <person name="Moore J."/>
            <person name="Walley P.G."/>
            <person name="Manoli S."/>
            <person name="Batley J."/>
            <person name="Edwards D."/>
            <person name="Nelson M.N."/>
            <person name="Wang X."/>
            <person name="Paterson A.H."/>
            <person name="King G."/>
            <person name="Bancroft I."/>
            <person name="Chalhoub B."/>
            <person name="Sharpe A.G."/>
        </authorList>
    </citation>
    <scope>NUCLEOTIDE SEQUENCE</scope>
    <source>
        <strain evidence="2 3">cv. TO1000</strain>
    </source>
</reference>
<organism evidence="2 3">
    <name type="scientific">Brassica oleracea var. oleracea</name>
    <dbReference type="NCBI Taxonomy" id="109376"/>
    <lineage>
        <taxon>Eukaryota</taxon>
        <taxon>Viridiplantae</taxon>
        <taxon>Streptophyta</taxon>
        <taxon>Embryophyta</taxon>
        <taxon>Tracheophyta</taxon>
        <taxon>Spermatophyta</taxon>
        <taxon>Magnoliopsida</taxon>
        <taxon>eudicotyledons</taxon>
        <taxon>Gunneridae</taxon>
        <taxon>Pentapetalae</taxon>
        <taxon>rosids</taxon>
        <taxon>malvids</taxon>
        <taxon>Brassicales</taxon>
        <taxon>Brassicaceae</taxon>
        <taxon>Brassiceae</taxon>
        <taxon>Brassica</taxon>
    </lineage>
</organism>
<dbReference type="AlphaFoldDB" id="A0A0D3A3W9"/>
<feature type="compositionally biased region" description="Basic residues" evidence="1">
    <location>
        <begin position="60"/>
        <end position="70"/>
    </location>
</feature>
<feature type="compositionally biased region" description="Polar residues" evidence="1">
    <location>
        <begin position="86"/>
        <end position="98"/>
    </location>
</feature>
<evidence type="ECO:0000256" key="1">
    <source>
        <dbReference type="SAM" id="MobiDB-lite"/>
    </source>
</evidence>
<dbReference type="EnsemblPlants" id="Bo1g017910.1">
    <property type="protein sequence ID" value="Bo1g017910.1"/>
    <property type="gene ID" value="Bo1g017910"/>
</dbReference>
<keyword evidence="3" id="KW-1185">Reference proteome</keyword>
<dbReference type="Gramene" id="Bo1g017910.1">
    <property type="protein sequence ID" value="Bo1g017910.1"/>
    <property type="gene ID" value="Bo1g017910"/>
</dbReference>
<reference evidence="2" key="2">
    <citation type="submission" date="2015-03" db="UniProtKB">
        <authorList>
            <consortium name="EnsemblPlants"/>
        </authorList>
    </citation>
    <scope>IDENTIFICATION</scope>
</reference>
<evidence type="ECO:0000313" key="3">
    <source>
        <dbReference type="Proteomes" id="UP000032141"/>
    </source>
</evidence>
<evidence type="ECO:0000313" key="2">
    <source>
        <dbReference type="EnsemblPlants" id="Bo1g017910.1"/>
    </source>
</evidence>
<feature type="compositionally biased region" description="Basic and acidic residues" evidence="1">
    <location>
        <begin position="71"/>
        <end position="83"/>
    </location>
</feature>
<name>A0A0D3A3W9_BRAOL</name>
<dbReference type="Proteomes" id="UP000032141">
    <property type="component" value="Chromosome C1"/>
</dbReference>
<sequence length="98" mass="11359">MSTAWSDFPERLHEVVVHHIPERLSQSDRTKSLAFSRPEVLKCRSRSRCSERPVGATHQGRSRPLVRRHQNRESWSDLLERPTKVAPSQSDQLKSLAF</sequence>
<proteinExistence type="predicted"/>
<protein>
    <submittedName>
        <fullName evidence="2">Uncharacterized protein</fullName>
    </submittedName>
</protein>
<dbReference type="HOGENOM" id="CLU_2336534_0_0_1"/>